<evidence type="ECO:0000313" key="6">
    <source>
        <dbReference type="Proteomes" id="UP000669317"/>
    </source>
</evidence>
<evidence type="ECO:0000259" key="2">
    <source>
        <dbReference type="SMART" id="SM00922"/>
    </source>
</evidence>
<dbReference type="Proteomes" id="UP000669317">
    <property type="component" value="Unassembled WGS sequence"/>
</dbReference>
<dbReference type="InterPro" id="IPR034593">
    <property type="entry name" value="DgoD-like"/>
</dbReference>
<organism evidence="4 5">
    <name type="scientific">Bradyrhizobium vignae</name>
    <dbReference type="NCBI Taxonomy" id="1549949"/>
    <lineage>
        <taxon>Bacteria</taxon>
        <taxon>Pseudomonadati</taxon>
        <taxon>Pseudomonadota</taxon>
        <taxon>Alphaproteobacteria</taxon>
        <taxon>Hyphomicrobiales</taxon>
        <taxon>Nitrobacteraceae</taxon>
        <taxon>Bradyrhizobium</taxon>
    </lineage>
</organism>
<dbReference type="InterPro" id="IPR013342">
    <property type="entry name" value="Mandelate_racemase_C"/>
</dbReference>
<dbReference type="SMART" id="SM00922">
    <property type="entry name" value="MR_MLE"/>
    <property type="match status" value="1"/>
</dbReference>
<dbReference type="RefSeq" id="WP_122403893.1">
    <property type="nucleotide sequence ID" value="NZ_JAGIKT010000119.1"/>
</dbReference>
<feature type="domain" description="Mandelate racemase/muconate lactonizing enzyme C-terminal" evidence="2">
    <location>
        <begin position="151"/>
        <end position="247"/>
    </location>
</feature>
<dbReference type="KEGG" id="bvz:BRAD3257_5315"/>
<dbReference type="EMBL" id="LS398110">
    <property type="protein sequence ID" value="SPP96265.1"/>
    <property type="molecule type" value="Genomic_DNA"/>
</dbReference>
<dbReference type="PROSITE" id="PS00908">
    <property type="entry name" value="MR_MLE_1"/>
    <property type="match status" value="1"/>
</dbReference>
<name>A0A2U3Q4C2_9BRAD</name>
<protein>
    <submittedName>
        <fullName evidence="3">Mandelate racemase/muconate lactonizing enzyme family protein</fullName>
    </submittedName>
</protein>
<dbReference type="SFLD" id="SFLDS00001">
    <property type="entry name" value="Enolase"/>
    <property type="match status" value="1"/>
</dbReference>
<dbReference type="InterPro" id="IPR029065">
    <property type="entry name" value="Enolase_C-like"/>
</dbReference>
<gene>
    <name evidence="4" type="ORF">BRAD3257_5315</name>
    <name evidence="3" type="ORF">JWS04_34930</name>
</gene>
<dbReference type="PANTHER" id="PTHR48080">
    <property type="entry name" value="D-GALACTONATE DEHYDRATASE-RELATED"/>
    <property type="match status" value="1"/>
</dbReference>
<accession>A0A2U3Q4C2</accession>
<evidence type="ECO:0000256" key="1">
    <source>
        <dbReference type="ARBA" id="ARBA00023239"/>
    </source>
</evidence>
<evidence type="ECO:0000313" key="4">
    <source>
        <dbReference type="EMBL" id="SPP96265.1"/>
    </source>
</evidence>
<reference evidence="4 5" key="1">
    <citation type="submission" date="2018-03" db="EMBL/GenBank/DDBJ databases">
        <authorList>
            <person name="Gully D."/>
        </authorList>
    </citation>
    <scope>NUCLEOTIDE SEQUENCE [LARGE SCALE GENOMIC DNA]</scope>
    <source>
        <strain evidence="4">ORS3257</strain>
    </source>
</reference>
<dbReference type="InterPro" id="IPR029017">
    <property type="entry name" value="Enolase-like_N"/>
</dbReference>
<dbReference type="InterPro" id="IPR013341">
    <property type="entry name" value="Mandelate_racemase_N_dom"/>
</dbReference>
<sequence>MTDGFTIRSIEAFCYRYPLATPVVTSFGKMLNRPAVFVRAVDEDGVEGWGESWSNFPAPGAEHRARLVNEVLAPGLVGRKFDGPAQAFETLTKGTEVLALQCGEPGPFAQAIAGIDLALWDLSARRQRSPLWRLLGAHSDTIKVYASGINPSGAAQTAEAALARGHRALKLKVGFGIETDLANLAALRGLVGAGMLASDANQGWSTAQALQMLPRLAEFDLRWLEEPIRADRPREEWRRLHAAAKMPIAGGENISSVEAFNDVLSEGVLGVVQPDIAKWGGLSLCAGLARDILEAGKTFCPHYLGGGLGLLASAHLLAGIGGDGWLEVDANDNPLRDLFCGSIVNVREGTVQLGEDPGLGIVPDLASIERYRSI</sequence>
<dbReference type="GO" id="GO:0000287">
    <property type="term" value="F:magnesium ion binding"/>
    <property type="evidence" value="ECO:0007669"/>
    <property type="project" value="UniProtKB-ARBA"/>
</dbReference>
<dbReference type="Pfam" id="PF13378">
    <property type="entry name" value="MR_MLE_C"/>
    <property type="match status" value="1"/>
</dbReference>
<reference evidence="3 6" key="2">
    <citation type="submission" date="2021-03" db="EMBL/GenBank/DDBJ databases">
        <title>Genome Sequence of Bradyrhizobium vignae strain ISRA400.</title>
        <authorList>
            <person name="Tisa L.S."/>
            <person name="Svistoonoff S."/>
            <person name="Hocher V."/>
            <person name="Fall S."/>
            <person name="Zaiya A."/>
            <person name="Naing D."/>
            <person name="Niang N."/>
            <person name="Diouf A."/>
            <person name="Dasylva M.C."/>
            <person name="Toure O."/>
            <person name="Gueye M."/>
            <person name="Gully D."/>
            <person name="Tisseyre P."/>
            <person name="Simpson S."/>
            <person name="Morris K."/>
            <person name="Thomas W.K."/>
        </authorList>
    </citation>
    <scope>NUCLEOTIDE SEQUENCE [LARGE SCALE GENOMIC DNA]</scope>
    <source>
        <strain evidence="3 6">ISRA400</strain>
    </source>
</reference>
<keyword evidence="1" id="KW-0456">Lyase</keyword>
<evidence type="ECO:0000313" key="3">
    <source>
        <dbReference type="EMBL" id="MBP0116163.1"/>
    </source>
</evidence>
<dbReference type="AlphaFoldDB" id="A0A2U3Q4C2"/>
<dbReference type="CDD" id="cd03316">
    <property type="entry name" value="MR_like"/>
    <property type="match status" value="1"/>
</dbReference>
<dbReference type="EMBL" id="JAGIKT010000119">
    <property type="protein sequence ID" value="MBP0116163.1"/>
    <property type="molecule type" value="Genomic_DNA"/>
</dbReference>
<proteinExistence type="predicted"/>
<dbReference type="Proteomes" id="UP000246085">
    <property type="component" value="Chromosome BRAD3257"/>
</dbReference>
<dbReference type="InterPro" id="IPR036849">
    <property type="entry name" value="Enolase-like_C_sf"/>
</dbReference>
<dbReference type="PANTHER" id="PTHR48080:SF2">
    <property type="entry name" value="D-GALACTONATE DEHYDRATASE"/>
    <property type="match status" value="1"/>
</dbReference>
<dbReference type="Gene3D" id="3.20.20.120">
    <property type="entry name" value="Enolase-like C-terminal domain"/>
    <property type="match status" value="1"/>
</dbReference>
<dbReference type="Pfam" id="PF02746">
    <property type="entry name" value="MR_MLE_N"/>
    <property type="match status" value="1"/>
</dbReference>
<dbReference type="InterPro" id="IPR018110">
    <property type="entry name" value="Mandel_Rmase/mucon_lact_enz_CS"/>
</dbReference>
<dbReference type="GO" id="GO:0016829">
    <property type="term" value="F:lyase activity"/>
    <property type="evidence" value="ECO:0007669"/>
    <property type="project" value="UniProtKB-KW"/>
</dbReference>
<dbReference type="GO" id="GO:0009063">
    <property type="term" value="P:amino acid catabolic process"/>
    <property type="evidence" value="ECO:0007669"/>
    <property type="project" value="InterPro"/>
</dbReference>
<dbReference type="SUPFAM" id="SSF54826">
    <property type="entry name" value="Enolase N-terminal domain-like"/>
    <property type="match status" value="1"/>
</dbReference>
<keyword evidence="6" id="KW-1185">Reference proteome</keyword>
<dbReference type="PROSITE" id="PS00909">
    <property type="entry name" value="MR_MLE_2"/>
    <property type="match status" value="1"/>
</dbReference>
<dbReference type="Gene3D" id="3.30.390.10">
    <property type="entry name" value="Enolase-like, N-terminal domain"/>
    <property type="match status" value="1"/>
</dbReference>
<evidence type="ECO:0000313" key="5">
    <source>
        <dbReference type="Proteomes" id="UP000246085"/>
    </source>
</evidence>
<dbReference type="SFLD" id="SFLDG00179">
    <property type="entry name" value="mandelate_racemase"/>
    <property type="match status" value="1"/>
</dbReference>
<dbReference type="SUPFAM" id="SSF51604">
    <property type="entry name" value="Enolase C-terminal domain-like"/>
    <property type="match status" value="1"/>
</dbReference>